<proteinExistence type="predicted"/>
<dbReference type="Proteomes" id="UP000076858">
    <property type="component" value="Unassembled WGS sequence"/>
</dbReference>
<dbReference type="EMBL" id="LRGB01015614">
    <property type="protein sequence ID" value="KZR98851.1"/>
    <property type="molecule type" value="Genomic_DNA"/>
</dbReference>
<accession>A0A164GE36</accession>
<sequence length="47" mass="5272">MKSFGLFARGCINSEPVLKRKVLKLLWLKIGSVKEMFSETCGQPVDS</sequence>
<reference evidence="1 2" key="1">
    <citation type="submission" date="2016-03" db="EMBL/GenBank/DDBJ databases">
        <title>EvidentialGene: Evidence-directed Construction of Genes on Genomes.</title>
        <authorList>
            <person name="Gilbert D.G."/>
            <person name="Choi J.-H."/>
            <person name="Mockaitis K."/>
            <person name="Colbourne J."/>
            <person name="Pfrender M."/>
        </authorList>
    </citation>
    <scope>NUCLEOTIDE SEQUENCE [LARGE SCALE GENOMIC DNA]</scope>
    <source>
        <strain evidence="1 2">Xinb3</strain>
        <tissue evidence="1">Complete organism</tissue>
    </source>
</reference>
<name>A0A164GE36_9CRUS</name>
<evidence type="ECO:0000313" key="1">
    <source>
        <dbReference type="EMBL" id="KZR98851.1"/>
    </source>
</evidence>
<protein>
    <submittedName>
        <fullName evidence="1">Uncharacterized protein</fullName>
    </submittedName>
</protein>
<dbReference type="AlphaFoldDB" id="A0A164GE36"/>
<organism evidence="1 2">
    <name type="scientific">Daphnia magna</name>
    <dbReference type="NCBI Taxonomy" id="35525"/>
    <lineage>
        <taxon>Eukaryota</taxon>
        <taxon>Metazoa</taxon>
        <taxon>Ecdysozoa</taxon>
        <taxon>Arthropoda</taxon>
        <taxon>Crustacea</taxon>
        <taxon>Branchiopoda</taxon>
        <taxon>Diplostraca</taxon>
        <taxon>Cladocera</taxon>
        <taxon>Anomopoda</taxon>
        <taxon>Daphniidae</taxon>
        <taxon>Daphnia</taxon>
    </lineage>
</organism>
<comment type="caution">
    <text evidence="1">The sequence shown here is derived from an EMBL/GenBank/DDBJ whole genome shotgun (WGS) entry which is preliminary data.</text>
</comment>
<gene>
    <name evidence="1" type="ORF">APZ42_005543</name>
</gene>
<evidence type="ECO:0000313" key="2">
    <source>
        <dbReference type="Proteomes" id="UP000076858"/>
    </source>
</evidence>
<keyword evidence="2" id="KW-1185">Reference proteome</keyword>